<dbReference type="Proteomes" id="UP001213015">
    <property type="component" value="Unassembled WGS sequence"/>
</dbReference>
<keyword evidence="1" id="KW-0812">Transmembrane</keyword>
<name>A0AAP3GX99_9LACO</name>
<dbReference type="AlphaFoldDB" id="A0AAP3GX99"/>
<feature type="transmembrane region" description="Helical" evidence="1">
    <location>
        <begin position="21"/>
        <end position="40"/>
    </location>
</feature>
<evidence type="ECO:0000313" key="3">
    <source>
        <dbReference type="Proteomes" id="UP001213015"/>
    </source>
</evidence>
<proteinExistence type="predicted"/>
<protein>
    <submittedName>
        <fullName evidence="2">Uncharacterized protein</fullName>
    </submittedName>
</protein>
<dbReference type="RefSeq" id="WP_144887356.1">
    <property type="nucleotide sequence ID" value="NZ_JAAVSE010000003.1"/>
</dbReference>
<keyword evidence="1" id="KW-1133">Transmembrane helix</keyword>
<feature type="transmembrane region" description="Helical" evidence="1">
    <location>
        <begin position="117"/>
        <end position="136"/>
    </location>
</feature>
<comment type="caution">
    <text evidence="2">The sequence shown here is derived from an EMBL/GenBank/DDBJ whole genome shotgun (WGS) entry which is preliminary data.</text>
</comment>
<evidence type="ECO:0000313" key="2">
    <source>
        <dbReference type="EMBL" id="MCZ3845154.1"/>
    </source>
</evidence>
<organism evidence="2 3">
    <name type="scientific">Lactobacillus mulieris</name>
    <dbReference type="NCBI Taxonomy" id="2508708"/>
    <lineage>
        <taxon>Bacteria</taxon>
        <taxon>Bacillati</taxon>
        <taxon>Bacillota</taxon>
        <taxon>Bacilli</taxon>
        <taxon>Lactobacillales</taxon>
        <taxon>Lactobacillaceae</taxon>
        <taxon>Lactobacillus</taxon>
    </lineage>
</organism>
<reference evidence="2" key="1">
    <citation type="submission" date="2022-01" db="EMBL/GenBank/DDBJ databases">
        <title>VMRC isolate genome collection.</title>
        <authorList>
            <person name="France M."/>
            <person name="Rutt L."/>
            <person name="Humphrys M."/>
            <person name="Ravel J."/>
        </authorList>
    </citation>
    <scope>NUCLEOTIDE SEQUENCE</scope>
    <source>
        <strain evidence="2">C0127B5</strain>
    </source>
</reference>
<dbReference type="EMBL" id="JAKHLF010000011">
    <property type="protein sequence ID" value="MCZ3845154.1"/>
    <property type="molecule type" value="Genomic_DNA"/>
</dbReference>
<feature type="transmembrane region" description="Helical" evidence="1">
    <location>
        <begin position="52"/>
        <end position="68"/>
    </location>
</feature>
<evidence type="ECO:0000256" key="1">
    <source>
        <dbReference type="SAM" id="Phobius"/>
    </source>
</evidence>
<gene>
    <name evidence="2" type="ORF">L2422_06560</name>
</gene>
<feature type="transmembrane region" description="Helical" evidence="1">
    <location>
        <begin position="89"/>
        <end position="111"/>
    </location>
</feature>
<sequence>MLKLLHRLKANTLHNILGFDLILTGYTLVTADHFFFYPPYPPQILAVLNSDWVGYFGIFIGLCMILWSEKDTYSFKLRKRINSISVNTFLVVSAITFFGFLASIEMMHFLFANGGPLMLTNLVADIAMLWLAFYVAKNSNTRY</sequence>
<accession>A0AAP3GX99</accession>
<keyword evidence="1" id="KW-0472">Membrane</keyword>